<gene>
    <name evidence="5 6" type="primary">LOC106178768</name>
</gene>
<dbReference type="InterPro" id="IPR056787">
    <property type="entry name" value="OB_HELZ2"/>
</dbReference>
<dbReference type="InterPro" id="IPR041679">
    <property type="entry name" value="DNA2/NAM7-like_C"/>
</dbReference>
<dbReference type="PROSITE" id="PS50103">
    <property type="entry name" value="ZF_C3H1"/>
    <property type="match status" value="1"/>
</dbReference>
<dbReference type="Gene3D" id="3.40.50.300">
    <property type="entry name" value="P-loop containing nucleotide triphosphate hydrolases"/>
    <property type="match status" value="4"/>
</dbReference>
<feature type="compositionally biased region" description="Basic residues" evidence="2">
    <location>
        <begin position="244"/>
        <end position="253"/>
    </location>
</feature>
<proteinExistence type="predicted"/>
<dbReference type="InterPro" id="IPR019734">
    <property type="entry name" value="TPR_rpt"/>
</dbReference>
<evidence type="ECO:0000256" key="1">
    <source>
        <dbReference type="PROSITE-ProRule" id="PRU00723"/>
    </source>
</evidence>
<dbReference type="SUPFAM" id="SSF57667">
    <property type="entry name" value="beta-beta-alpha zinc fingers"/>
    <property type="match status" value="1"/>
</dbReference>
<feature type="compositionally biased region" description="Basic and acidic residues" evidence="2">
    <location>
        <begin position="306"/>
        <end position="315"/>
    </location>
</feature>
<dbReference type="GO" id="GO:0035198">
    <property type="term" value="F:miRNA binding"/>
    <property type="evidence" value="ECO:0007669"/>
    <property type="project" value="InterPro"/>
</dbReference>
<dbReference type="Pfam" id="PF13086">
    <property type="entry name" value="AAA_11"/>
    <property type="match status" value="3"/>
</dbReference>
<dbReference type="PANTHER" id="PTHR14928:SF14">
    <property type="entry name" value="ACETAZOLAMIDE CONFERRING RESISTANCE PROTEIN ZAM"/>
    <property type="match status" value="1"/>
</dbReference>
<feature type="region of interest" description="Disordered" evidence="2">
    <location>
        <begin position="544"/>
        <end position="602"/>
    </location>
</feature>
<reference evidence="5 6" key="1">
    <citation type="submission" date="2025-04" db="UniProtKB">
        <authorList>
            <consortium name="RefSeq"/>
        </authorList>
    </citation>
    <scope>IDENTIFICATION</scope>
    <source>
        <tissue evidence="5 6">Gonads</tissue>
    </source>
</reference>
<keyword evidence="4" id="KW-1185">Reference proteome</keyword>
<dbReference type="GO" id="GO:0004386">
    <property type="term" value="F:helicase activity"/>
    <property type="evidence" value="ECO:0007669"/>
    <property type="project" value="UniProtKB-KW"/>
</dbReference>
<feature type="compositionally biased region" description="Low complexity" evidence="2">
    <location>
        <begin position="371"/>
        <end position="385"/>
    </location>
</feature>
<keyword evidence="1" id="KW-0863">Zinc-finger</keyword>
<dbReference type="KEGG" id="lak:106178768"/>
<dbReference type="RefSeq" id="XP_013417542.1">
    <property type="nucleotide sequence ID" value="XM_013562088.1"/>
</dbReference>
<dbReference type="Gene3D" id="1.25.40.10">
    <property type="entry name" value="Tetratricopeptide repeat domain"/>
    <property type="match status" value="1"/>
</dbReference>
<keyword evidence="5 6" id="KW-0067">ATP-binding</keyword>
<dbReference type="InterPro" id="IPR012340">
    <property type="entry name" value="NA-bd_OB-fold"/>
</dbReference>
<evidence type="ECO:0000313" key="6">
    <source>
        <dbReference type="RefSeq" id="XP_013417542.1"/>
    </source>
</evidence>
<evidence type="ECO:0000259" key="3">
    <source>
        <dbReference type="PROSITE" id="PS50103"/>
    </source>
</evidence>
<keyword evidence="5 6" id="KW-0378">Hydrolase</keyword>
<dbReference type="OrthoDB" id="2285229at2759"/>
<dbReference type="InterPro" id="IPR047187">
    <property type="entry name" value="SF1_C_Upf1"/>
</dbReference>
<dbReference type="SUPFAM" id="SSF52540">
    <property type="entry name" value="P-loop containing nucleoside triphosphate hydrolases"/>
    <property type="match status" value="2"/>
</dbReference>
<keyword evidence="1" id="KW-0479">Metal-binding</keyword>
<evidence type="ECO:0000313" key="5">
    <source>
        <dbReference type="RefSeq" id="XP_013417541.1"/>
    </source>
</evidence>
<keyword evidence="5 6" id="KW-0347">Helicase</keyword>
<dbReference type="InterPro" id="IPR039691">
    <property type="entry name" value="ZC3H7A/B"/>
</dbReference>
<dbReference type="SMART" id="SM00028">
    <property type="entry name" value="TPR"/>
    <property type="match status" value="3"/>
</dbReference>
<dbReference type="InterPro" id="IPR041677">
    <property type="entry name" value="DNA2/NAM7_AAA_11"/>
</dbReference>
<dbReference type="Proteomes" id="UP000085678">
    <property type="component" value="Unplaced"/>
</dbReference>
<dbReference type="STRING" id="7574.A0A1S3K5K7"/>
<feature type="compositionally biased region" description="Acidic residues" evidence="2">
    <location>
        <begin position="263"/>
        <end position="280"/>
    </location>
</feature>
<dbReference type="RefSeq" id="XP_013417541.1">
    <property type="nucleotide sequence ID" value="XM_013562087.2"/>
</dbReference>
<feature type="compositionally biased region" description="Low complexity" evidence="2">
    <location>
        <begin position="554"/>
        <end position="576"/>
    </location>
</feature>
<dbReference type="SMART" id="SM00356">
    <property type="entry name" value="ZnF_C3H1"/>
    <property type="match status" value="3"/>
</dbReference>
<dbReference type="GeneID" id="106178768"/>
<feature type="zinc finger region" description="C3H1-type" evidence="1">
    <location>
        <begin position="483"/>
        <end position="507"/>
    </location>
</feature>
<feature type="region of interest" description="Disordered" evidence="2">
    <location>
        <begin position="238"/>
        <end position="331"/>
    </location>
</feature>
<feature type="compositionally biased region" description="Polar residues" evidence="2">
    <location>
        <begin position="587"/>
        <end position="602"/>
    </location>
</feature>
<dbReference type="Pfam" id="PF13087">
    <property type="entry name" value="AAA_12"/>
    <property type="match status" value="2"/>
</dbReference>
<dbReference type="SUPFAM" id="SSF48452">
    <property type="entry name" value="TPR-like"/>
    <property type="match status" value="1"/>
</dbReference>
<dbReference type="PANTHER" id="PTHR14928">
    <property type="entry name" value="MICRO-RNA BINDING ZINC FINGER CCCH DOMAIN-CONTAINING PROTEIN 7"/>
    <property type="match status" value="1"/>
</dbReference>
<dbReference type="SMART" id="SM00955">
    <property type="entry name" value="RNB"/>
    <property type="match status" value="1"/>
</dbReference>
<dbReference type="InterPro" id="IPR001900">
    <property type="entry name" value="RNase_II/R"/>
</dbReference>
<evidence type="ECO:0000313" key="4">
    <source>
        <dbReference type="Proteomes" id="UP000085678"/>
    </source>
</evidence>
<feature type="domain" description="C3H1-type" evidence="3">
    <location>
        <begin position="483"/>
        <end position="507"/>
    </location>
</feature>
<name>A0A1S3K5K7_LINAN</name>
<dbReference type="GO" id="GO:0008270">
    <property type="term" value="F:zinc ion binding"/>
    <property type="evidence" value="ECO:0007669"/>
    <property type="project" value="UniProtKB-KW"/>
</dbReference>
<sequence>MDGKGKGHSPKGAPWTWSKDEILYQIGEREKRIARIMPHWKDLMNGEQPRTSKAELYTLLSDLKEEGNMKFKEEMYNDAWVHYRNALFIAKSLETQHYEDVDKDFVSALFSNRAFCSIKMGRYFEALEDANLAIDVSLKKNTKAYYRKAVALKGLKKYKEALETAREGQKRAESGDFGKGFQDLISELSSKVHSAKAEKVEPVRLPAEASANSGSVEKEEVDESWLLGTNVFVSKKASDVGKDNKKKKNKKKNVSLGVKLSGADEDDTGDEDEEEDEDESLITTIPSANRFDALNNLGSVSTASTRETEASKKQPEVQTKSPSRNRDLSDFDLSVGMGQQQLMYAMDASANSPRSQQGQERQGNPWQQVVPQSPRRSQQYQQPSYNTNNVQSQEAGVVPSRGLLPTPLPPFPPPYDSWYDYRFACRNCFQQIGEGVNGYRLSTVQNHLCEENFLLMKLKQGNGPWLKIRPRPVNVHFVGTYKLCRHFLQQKPCNVGEARCTFAHNDEEMELWAIDREGGFSIADFISKHTTNILRERSLQAAMEAKRQQQVYPSSHQQGYSSSHQQGYSSSHQQGYPALHQQGYPASHQQRYPASHQQGYPASHQQGYQASYVHGGLRQSMGRGRVMLTPGGQYPGHGMMNNPNQGMRIFRSSSSQGYGRGEQDFSYLQNMQNRIVQMPVSGGEKGQRIEFPLQQTHTFKLVCRECLKPAGVLGTFVHAPPPQHNCEENMLAVMAKGGNTYVRVRDRRNHRPFYGSYVLCTHYTGLNPRVCKVGEDLCSFAHNHEEQKLWNLEKDGRFNIMEFTLQHKSHENLLSVEKLLTSYGGEFRYLCHSCFYGQPPRISYRSPLVNHCTSPAKHDWEENKLLVHMSPSGITTIGKKKFTGKQAYFKFCYMKQFCQLKSSEQCYFAHSLVERDVWLLERDSSLTQDDIVKQSAQIVNKRNPVGNKAQSIPLAADTPGQAGAPFPEVKPPVVCNYKVLYVCGPCFRQGNIKTKNKDQDRCAAGLGHQWEANKVCLLQGPNKIIRALPKRIPTGLKFVICKNLSTRRSCDFARGGLCQFAHSNEEIEVWKWQVQNNVLTLDELVAASTRTQEENAAKSKIVKGHTSVTVQKAGPSRPAIVPSDMVQSVNYCSYCGVQCNSKKQWDDHTTSDRHVFNVNSDKEHQWNYRQPPWGISTGGYELCHRHLNGGTCKYSNMPDMYNSCRYAHSQEELDEWKERYQWRQMKKQMAKQQKVYSYMDELLENYENSDSPISVLADQLPYVNMEVSDELIQYKQQKKSEHLWSFTLEPDIDRKLAKVALLYNKDRLHFALHSDDLSKNCQVADGEFFEEEDEKGQLSYRVEVHFTGGMFGSFSQWVVFDFGVKPALYRKLQVEVGTEEAHEKVKELREKLTFDRWTLTNREIVKIDYNLTDELTATAMRQYKEPSSADAVITQDSVIVELNRHNYEHKMHKLLEVEELTRSNMISEFNLLTTLELTDSIKEDTFIFACPGELFARVPLNDQLSEDTNAGKLVLTSVTTVLLAPKDSSSHKVYEAIIVQKENFDYDGRGKDYIYMCLSAKCCQQLGLKAGKKIEVQIQFQMNRALFSLMHFALDHLKNVDLVFPDVTKVNPVWNVVHNLKLSSSVLNDDQMKVVQHIVAERTGYTPPLIVYGPFGTGKTETLAQSVMILLNERPDARVLICTHSNSAADLYLLRHLDPYVKKNSPNMKIRRVYFRNRRVNTVNPAVKKYCLLSDDKQSFVDPTAEDIREQRVVIVTLSTSLLLTVLNLKGHFTHILVDEGAQALECETIMPFTLADENTCMVIAGDHMQMSPKVYSPEARRQGFHKSFLERLYTHYDKYSHQSDCGHLKVLLKKNYRSKMEILRFISAVFYGGPEKLESMADLPDVPNLSPLNFYAAQGSEIQDDDSTSFYNLAEVEEVADRVEELWNTWPQEWGDKRPDTIGVVAPYTDQVTRIRRSLRRKNPQLGQVIVERVMNVQGKEFRALFISTVRSRHLLQSSPAISAAAECDGEGGDYGFLSDQKLLNTAFTRAQSFVGIVGDHVALCALGDCMTVWRTYLKHCQNMKSIYPQNLTLDAVKTAVISMMNSDEGRMYQEAQMQLTYEEEEENAESGSAAREAILTENVACNGTSAVEGGDVMVNGNSEGQALVNGMASMAIGDDVPLSATTASGPLGLKQANGGREGVGSAENDWEMYLEFPPSEVLGQLAKESNRHMLQSLREKGMVFDSEEDQLIHHRSLKYLGCKGHISIYQATSWLTPQILNEYKDVYLMDEIRDNEVSSLPDFTTKQLKGLVDKMPSQFKQCIIHRDSSEIYGEVLGKESDIHKVVIGSSTDCKSACNLDDVVVEVKAHVGSEIVGRVAGILKRARDPLIQLFVCQVNEESTGILTPINSNFPIIYNLESLSRASPQPKGDEVCVYAIQNSEHQKVVFDHHESINLCDISSKLFVVKFAKWEPSLDAPVGIVIGVLPRGDTIPSGLRILSIEYSIARKFSVEAMIELQHLYPPSYSPPQPVISDRLDFREKMTFAFKSPGSLYIDNCYSIEQQPDGTYLLGVHVTDVAFFVKKGSYLDEEARKKMNTFHCIGQEAAGIIPEQLQANHCSIQEGQDRLVMSVLLTVQLTGQIIQAQLRKSVVNTKYVVENSEAEKVLKGVSDVLPNNIATTLKFVHHLAKMFAKIRNGNSSLFNPALVSSPDAPEVQFITKELMIMANYQLSRILVEIFPRCTPLLCQDSPRNGIFDNWKLAAAPLAKNSVAFAQYYHPVGGMCACVGHPCGCAEEACGPVEDLEYLDVQTSVWGGILQATQLNDVVELCRLITTPHHHPQLAVAAVQMQKMQSKPKYACADVKYVQQHNFGLNLPYYMSFTAPTQTYMDIVTQHLIGALLESKPNPYTEEEMGELCEAATHSLVRVANFKEDAQTLCIAQAFKEKPLMTAGIISSLNQDNVKIILPFLAEVKDPEFNIPLQQVGNAQWMTTQEGKEKTLVVQWMERIYDMQLDPLSGRENDAPLVLNPNPYIIQIPTSDWQKIIQSLIKEDFSNVNQVISAAGMRAKFPMIDDGYVTEVSSEMKKGLPFKRQECEFSLVLKPSGVITVQVSADVVQGMLRPVVQLISLTPNLDICLEHARSPVKCFTSAAAKYASKQNYTDVNAYQKAWLPALAVEAAEIACESGESFILHHVNIRWQVNDVPTGVKAVGMFTMPLSFCKQRQMSFVCELENRMTGGEVSVPYEDYLCIRYQNIAVASPSNYSHLYGNDPVCWVLHCVTTNLTVSPRQDKVVVNVVLNQTSMDIPPVFLTPESASLPCTLQWISKPKHLRNTEMAIKEMVNSSQLVKDIALGNPAISTGVAPSVVNQMMEKLFPGCNPLNTEQHRALSLALSQSFTVIQGCAGTGKTELAARLAVMFVDMNCPQQSLVSSTAVPAQVLLCAWSENSLDNLMKCLKSLGPGAPRMVRVYNDSIVRQAYPMPRRFDGTEANMYDLASGDKTDVDKELALHHFIRHPSNSKCTEIRVFDLLFKEYPQEVTEEQLMIYEDKVLAAERDELSKVQLILCTIATSKKLIARANIRQVIIDDAEMCTEPETIAPLVYCNPRQVVLVGDIQQMKPRVWSKTARKLGLEVSLCERYSQKAVQLKTQYRMHQGICRFLSPAIYKGLLCGTEDLLRPSNLSMWPAGPVWPVLVHSVLGEAETVTVNTGGNKKKCSRKNDLETKHVVDYCAQLVTTYGISPGSIVVLSCYEGQKEEISNQLMQKELADISTQTVLQAQGKEWDYAVFSTVCSLPAIRQEHNPTIAWKEEHLGPLADHHMVTVALTRAKKGLIIIGNTGLLECDGKWRQLLQSYRQLPGAVVL</sequence>
<dbReference type="GO" id="GO:0004540">
    <property type="term" value="F:RNA nuclease activity"/>
    <property type="evidence" value="ECO:0007669"/>
    <property type="project" value="InterPro"/>
</dbReference>
<feature type="region of interest" description="Disordered" evidence="2">
    <location>
        <begin position="348"/>
        <end position="394"/>
    </location>
</feature>
<dbReference type="Pfam" id="PF00773">
    <property type="entry name" value="RNB"/>
    <property type="match status" value="1"/>
</dbReference>
<keyword evidence="5 6" id="KW-0547">Nucleotide-binding</keyword>
<dbReference type="GO" id="GO:0035196">
    <property type="term" value="P:miRNA processing"/>
    <property type="evidence" value="ECO:0007669"/>
    <property type="project" value="TreeGrafter"/>
</dbReference>
<dbReference type="InterPro" id="IPR011990">
    <property type="entry name" value="TPR-like_helical_dom_sf"/>
</dbReference>
<dbReference type="FunFam" id="3.40.50.300:FF:000419">
    <property type="entry name" value="Probable helicase with zinc finger domain"/>
    <property type="match status" value="1"/>
</dbReference>
<dbReference type="InterPro" id="IPR027417">
    <property type="entry name" value="P-loop_NTPase"/>
</dbReference>
<dbReference type="InterPro" id="IPR036236">
    <property type="entry name" value="Znf_C2H2_sf"/>
</dbReference>
<dbReference type="InterPro" id="IPR000571">
    <property type="entry name" value="Znf_CCCH"/>
</dbReference>
<keyword evidence="1" id="KW-0862">Zinc</keyword>
<feature type="compositionally biased region" description="Polar residues" evidence="2">
    <location>
        <begin position="349"/>
        <end position="370"/>
    </location>
</feature>
<dbReference type="SUPFAM" id="SSF50249">
    <property type="entry name" value="Nucleic acid-binding proteins"/>
    <property type="match status" value="1"/>
</dbReference>
<dbReference type="CDD" id="cd18808">
    <property type="entry name" value="SF1_C_Upf1"/>
    <property type="match status" value="2"/>
</dbReference>
<accession>A0A1S3K5K7</accession>
<organism evidence="4 5">
    <name type="scientific">Lingula anatina</name>
    <name type="common">Brachiopod</name>
    <name type="synonym">Lingula unguis</name>
    <dbReference type="NCBI Taxonomy" id="7574"/>
    <lineage>
        <taxon>Eukaryota</taxon>
        <taxon>Metazoa</taxon>
        <taxon>Spiralia</taxon>
        <taxon>Lophotrochozoa</taxon>
        <taxon>Brachiopoda</taxon>
        <taxon>Linguliformea</taxon>
        <taxon>Lingulata</taxon>
        <taxon>Lingulida</taxon>
        <taxon>Linguloidea</taxon>
        <taxon>Lingulidae</taxon>
        <taxon>Lingula</taxon>
    </lineage>
</organism>
<protein>
    <submittedName>
        <fullName evidence="5 6">Helicase with zinc finger domain 2 isoform X1</fullName>
    </submittedName>
</protein>
<feature type="compositionally biased region" description="Polar residues" evidence="2">
    <location>
        <begin position="296"/>
        <end position="305"/>
    </location>
</feature>
<evidence type="ECO:0000256" key="2">
    <source>
        <dbReference type="SAM" id="MobiDB-lite"/>
    </source>
</evidence>
<dbReference type="Pfam" id="PF25049">
    <property type="entry name" value="OB_HELZ2"/>
    <property type="match status" value="1"/>
</dbReference>